<dbReference type="InterPro" id="IPR050921">
    <property type="entry name" value="T4SS_GSP_E_ATPase"/>
</dbReference>
<dbReference type="FunFam" id="3.40.50.300:FF:000521">
    <property type="entry name" value="Type II secretion system protein E"/>
    <property type="match status" value="1"/>
</dbReference>
<dbReference type="EMBL" id="CP001337">
    <property type="protein sequence ID" value="ACL25842.1"/>
    <property type="molecule type" value="Genomic_DNA"/>
</dbReference>
<reference evidence="4" key="1">
    <citation type="submission" date="2008-12" db="EMBL/GenBank/DDBJ databases">
        <title>Complete sequence of Chloroflexus aggregans DSM 9485.</title>
        <authorList>
            <consortium name="US DOE Joint Genome Institute"/>
            <person name="Lucas S."/>
            <person name="Copeland A."/>
            <person name="Lapidus A."/>
            <person name="Glavina del Rio T."/>
            <person name="Dalin E."/>
            <person name="Tice H."/>
            <person name="Pitluck S."/>
            <person name="Foster B."/>
            <person name="Larimer F."/>
            <person name="Land M."/>
            <person name="Hauser L."/>
            <person name="Kyrpides N."/>
            <person name="Mikhailova N."/>
            <person name="Bryant D."/>
            <person name="Richardson P."/>
        </authorList>
    </citation>
    <scope>NUCLEOTIDE SEQUENCE</scope>
    <source>
        <strain evidence="4">DSM 9485</strain>
    </source>
</reference>
<dbReference type="KEGG" id="cag:Cagg_2982"/>
<dbReference type="OrthoDB" id="9810761at2"/>
<dbReference type="CDD" id="cd01130">
    <property type="entry name" value="VirB11-like_ATPase"/>
    <property type="match status" value="1"/>
</dbReference>
<feature type="compositionally biased region" description="Low complexity" evidence="2">
    <location>
        <begin position="16"/>
        <end position="33"/>
    </location>
</feature>
<evidence type="ECO:0000256" key="2">
    <source>
        <dbReference type="SAM" id="MobiDB-lite"/>
    </source>
</evidence>
<evidence type="ECO:0000256" key="1">
    <source>
        <dbReference type="ARBA" id="ARBA00006611"/>
    </source>
</evidence>
<dbReference type="AlphaFoldDB" id="B8G6N3"/>
<dbReference type="HOGENOM" id="CLU_005379_4_3_0"/>
<dbReference type="PANTHER" id="PTHR30486:SF15">
    <property type="entry name" value="TYPE II_IV SECRETION SYSTEM ATPASE"/>
    <property type="match status" value="1"/>
</dbReference>
<feature type="domain" description="Bacterial type II secretion system protein E" evidence="3">
    <location>
        <begin position="128"/>
        <end position="404"/>
    </location>
</feature>
<keyword evidence="5" id="KW-1185">Reference proteome</keyword>
<dbReference type="Gene3D" id="3.30.450.380">
    <property type="match status" value="1"/>
</dbReference>
<evidence type="ECO:0000313" key="5">
    <source>
        <dbReference type="Proteomes" id="UP000002508"/>
    </source>
</evidence>
<dbReference type="SUPFAM" id="SSF52540">
    <property type="entry name" value="P-loop containing nucleoside triphosphate hydrolases"/>
    <property type="match status" value="1"/>
</dbReference>
<dbReference type="InterPro" id="IPR001482">
    <property type="entry name" value="T2SS/T4SS_dom"/>
</dbReference>
<dbReference type="eggNOG" id="COG4962">
    <property type="taxonomic scope" value="Bacteria"/>
</dbReference>
<feature type="region of interest" description="Disordered" evidence="2">
    <location>
        <begin position="1"/>
        <end position="58"/>
    </location>
</feature>
<comment type="similarity">
    <text evidence="1">Belongs to the GSP E family.</text>
</comment>
<organism evidence="4 5">
    <name type="scientific">Chloroflexus aggregans (strain MD-66 / DSM 9485)</name>
    <dbReference type="NCBI Taxonomy" id="326427"/>
    <lineage>
        <taxon>Bacteria</taxon>
        <taxon>Bacillati</taxon>
        <taxon>Chloroflexota</taxon>
        <taxon>Chloroflexia</taxon>
        <taxon>Chloroflexales</taxon>
        <taxon>Chloroflexineae</taxon>
        <taxon>Chloroflexaceae</taxon>
        <taxon>Chloroflexus</taxon>
    </lineage>
</organism>
<sequence length="487" mass="53622">MSLLKRLTGSPPQPEPASAVATPSPPAASAVTPAPVPPPPVASTPAPARPTVQDATPANDQKRMLELSLWIVDRIQASLGSQTELKRSPDTERLLQERFARIYQQANVNLPDQDVKKLFAMVCDELFGFGPLQPLLDDDSISEIMVNGPHKVYIEQKGKLKLSDVRFASDEHVMKIIDRIIRPLGRRIDRKWPMVDARLPDGSRVNAIIPPCAIDGSTITIRKFSKNKLKVEDLIRFGSMTAEMAEFLRACVVSRLNIVVAGGTGSGKTTLLNVLSNFIPEDERIITIEDSAELQLAQDHVVRLEAKPPEIDGSGRVTIRDLVINSLRMRPERIVIGECRGGETLDMLQAMNTGHDGSLTTLHANTPRDAIARMETMSLMAGMDMPLRVIREQIASAIDLIVQQTRLEDGSRKVAYITEVQGMEGDTVVLQDIFKLEILGKTPEGKIMAELRPTGVRPKFTPRLEAHGFKLPPSIFGAQIPGQRGRF</sequence>
<dbReference type="PANTHER" id="PTHR30486">
    <property type="entry name" value="TWITCHING MOTILITY PROTEIN PILT"/>
    <property type="match status" value="1"/>
</dbReference>
<name>B8G6N3_CHLAD</name>
<gene>
    <name evidence="4" type="ordered locus">Cagg_2982</name>
</gene>
<dbReference type="Proteomes" id="UP000002508">
    <property type="component" value="Chromosome"/>
</dbReference>
<evidence type="ECO:0000259" key="3">
    <source>
        <dbReference type="Pfam" id="PF00437"/>
    </source>
</evidence>
<dbReference type="InterPro" id="IPR027417">
    <property type="entry name" value="P-loop_NTPase"/>
</dbReference>
<accession>B8G6N3</accession>
<dbReference type="RefSeq" id="WP_015941698.1">
    <property type="nucleotide sequence ID" value="NC_011831.1"/>
</dbReference>
<dbReference type="Gene3D" id="3.40.50.300">
    <property type="entry name" value="P-loop containing nucleotide triphosphate hydrolases"/>
    <property type="match status" value="1"/>
</dbReference>
<protein>
    <submittedName>
        <fullName evidence="4">Type II secretion system protein E</fullName>
    </submittedName>
</protein>
<dbReference type="Pfam" id="PF00437">
    <property type="entry name" value="T2SSE"/>
    <property type="match status" value="1"/>
</dbReference>
<dbReference type="GO" id="GO:0016887">
    <property type="term" value="F:ATP hydrolysis activity"/>
    <property type="evidence" value="ECO:0007669"/>
    <property type="project" value="InterPro"/>
</dbReference>
<dbReference type="STRING" id="326427.Cagg_2982"/>
<proteinExistence type="inferred from homology"/>
<evidence type="ECO:0000313" key="4">
    <source>
        <dbReference type="EMBL" id="ACL25842.1"/>
    </source>
</evidence>